<feature type="compositionally biased region" description="Basic and acidic residues" evidence="1">
    <location>
        <begin position="223"/>
        <end position="235"/>
    </location>
</feature>
<feature type="compositionally biased region" description="Basic and acidic residues" evidence="1">
    <location>
        <begin position="1058"/>
        <end position="1070"/>
    </location>
</feature>
<feature type="compositionally biased region" description="Basic and acidic residues" evidence="1">
    <location>
        <begin position="2059"/>
        <end position="2080"/>
    </location>
</feature>
<feature type="compositionally biased region" description="Polar residues" evidence="1">
    <location>
        <begin position="1176"/>
        <end position="1188"/>
    </location>
</feature>
<feature type="compositionally biased region" description="Low complexity" evidence="1">
    <location>
        <begin position="1388"/>
        <end position="1407"/>
    </location>
</feature>
<feature type="region of interest" description="Disordered" evidence="1">
    <location>
        <begin position="942"/>
        <end position="1013"/>
    </location>
</feature>
<feature type="compositionally biased region" description="Basic and acidic residues" evidence="1">
    <location>
        <begin position="2510"/>
        <end position="2533"/>
    </location>
</feature>
<feature type="region of interest" description="Disordered" evidence="1">
    <location>
        <begin position="2036"/>
        <end position="2086"/>
    </location>
</feature>
<feature type="compositionally biased region" description="Basic and acidic residues" evidence="1">
    <location>
        <begin position="1461"/>
        <end position="1476"/>
    </location>
</feature>
<evidence type="ECO:0000313" key="2">
    <source>
        <dbReference type="EMBL" id="CEL69500.1"/>
    </source>
</evidence>
<feature type="compositionally biased region" description="Low complexity" evidence="1">
    <location>
        <begin position="1324"/>
        <end position="1356"/>
    </location>
</feature>
<dbReference type="PANTHER" id="PTHR24216">
    <property type="entry name" value="PAXILLIN-RELATED"/>
    <property type="match status" value="1"/>
</dbReference>
<feature type="compositionally biased region" description="Basic and acidic residues" evidence="1">
    <location>
        <begin position="644"/>
        <end position="682"/>
    </location>
</feature>
<reference evidence="2" key="1">
    <citation type="journal article" date="2015" name="PLoS ONE">
        <title>Comprehensive Evaluation of Toxoplasma gondii VEG and Neospora caninum LIV Genomes with Tachyzoite Stage Transcriptome and Proteome Defines Novel Transcript Features.</title>
        <authorList>
            <person name="Ramaprasad A."/>
            <person name="Mourier T."/>
            <person name="Naeem R."/>
            <person name="Malas T.B."/>
            <person name="Moussa E."/>
            <person name="Panigrahi A."/>
            <person name="Vermont S.J."/>
            <person name="Otto T.D."/>
            <person name="Wastling J."/>
            <person name="Pain A."/>
        </authorList>
    </citation>
    <scope>NUCLEOTIDE SEQUENCE</scope>
    <source>
        <strain evidence="2">Liverpool</strain>
    </source>
</reference>
<feature type="compositionally biased region" description="Basic and acidic residues" evidence="1">
    <location>
        <begin position="779"/>
        <end position="796"/>
    </location>
</feature>
<feature type="region of interest" description="Disordered" evidence="1">
    <location>
        <begin position="123"/>
        <end position="165"/>
    </location>
</feature>
<proteinExistence type="predicted"/>
<feature type="compositionally biased region" description="Basic and acidic residues" evidence="1">
    <location>
        <begin position="1717"/>
        <end position="1753"/>
    </location>
</feature>
<feature type="compositionally biased region" description="Low complexity" evidence="1">
    <location>
        <begin position="1090"/>
        <end position="1112"/>
    </location>
</feature>
<name>A0A0F7ULW8_NEOCL</name>
<feature type="region of interest" description="Disordered" evidence="1">
    <location>
        <begin position="1058"/>
        <end position="1112"/>
    </location>
</feature>
<feature type="region of interest" description="Disordered" evidence="1">
    <location>
        <begin position="2937"/>
        <end position="2970"/>
    </location>
</feature>
<feature type="compositionally biased region" description="Basic and acidic residues" evidence="1">
    <location>
        <begin position="1920"/>
        <end position="1933"/>
    </location>
</feature>
<feature type="region of interest" description="Disordered" evidence="1">
    <location>
        <begin position="1283"/>
        <end position="1545"/>
    </location>
</feature>
<feature type="compositionally biased region" description="Basic and acidic residues" evidence="1">
    <location>
        <begin position="2181"/>
        <end position="2210"/>
    </location>
</feature>
<feature type="compositionally biased region" description="Basic and acidic residues" evidence="1">
    <location>
        <begin position="1486"/>
        <end position="1545"/>
    </location>
</feature>
<feature type="compositionally biased region" description="Low complexity" evidence="1">
    <location>
        <begin position="1439"/>
        <end position="1448"/>
    </location>
</feature>
<feature type="compositionally biased region" description="Basic and acidic residues" evidence="1">
    <location>
        <begin position="1408"/>
        <end position="1434"/>
    </location>
</feature>
<feature type="region of interest" description="Disordered" evidence="1">
    <location>
        <begin position="601"/>
        <end position="739"/>
    </location>
</feature>
<feature type="compositionally biased region" description="Basic and acidic residues" evidence="1">
    <location>
        <begin position="348"/>
        <end position="398"/>
    </location>
</feature>
<feature type="compositionally biased region" description="Acidic residues" evidence="1">
    <location>
        <begin position="1693"/>
        <end position="1716"/>
    </location>
</feature>
<feature type="region of interest" description="Disordered" evidence="1">
    <location>
        <begin position="2711"/>
        <end position="2761"/>
    </location>
</feature>
<feature type="compositionally biased region" description="Basic and acidic residues" evidence="1">
    <location>
        <begin position="617"/>
        <end position="634"/>
    </location>
</feature>
<feature type="compositionally biased region" description="Basic and acidic residues" evidence="1">
    <location>
        <begin position="2239"/>
        <end position="2248"/>
    </location>
</feature>
<feature type="region of interest" description="Disordered" evidence="1">
    <location>
        <begin position="2874"/>
        <end position="2901"/>
    </location>
</feature>
<feature type="compositionally biased region" description="Polar residues" evidence="1">
    <location>
        <begin position="1944"/>
        <end position="1955"/>
    </location>
</feature>
<sequence length="3216" mass="346911">MATADPFAAPPAVPAVDFFFPTLFGSTLPGAHSQDRSSLPSLSSVSSAPSPVSGKLKSLSLLFSVSLKPSISSRLSPLRTPPLALPEDATNTLALSPSGDLLFVAGSEGQLLVLPLTPRGTPAGKLCQKTPPFRHTNLPSRPPSSSSPSSSFLTPVEGATGPQMSLWGVPATAEELRRRQQSGEVWSVSQRRRQRGDRNGPFVESEWESVSSSSSDAGLSEVESERGETRGRDGEDAPFLTALGEEVETGHLHSAKHLGRERAFLPERFVFLLPADRYRRPGAFSPHAVEASELDEASTWPFAARDRRVRATNIACETLAGEEVLVSTTRAGDVLVFSLAGIRERLDRERERKREEKQREREAKRRIARETKEQKEKSATEKREKEERDAGESQREANRQGAFQAASADRLERGHDADEQARDRLESLSSASSWEAHDGDSLVNALRAEARERQQEERIRQIQMEEAHRLTPVPDVWIRNSLGPPTSHSSCQTDVSTWSFACNPFPPAAAPLSSFPVCSLLLPFYSSLVFGSNTHHLSFIDLRHLPVGRGDAALSCSASLLHKRVSRSHAKDLILAAARLLAPQSSSTTWDSSSSSAALSESLESSEASRGSPAVESAERQAREGREARRHPGADTDADSDSDSEQKGEKIRETIREPLRRSKEKESSRERDERGARERQVEGEAGPSSESGPPPQMPGRRVSGRARLRPASKQSPHPTRDEEADESAGGRADGNIGRAREVSEELECLRRLCADACSWAAIAAGQEKFASSTDEDDWESNHGEARARVTEDKASEGEDGADLGASWRPGVGGQRGTRRFPSFVLPEGSTFPVVAQSRPRSPPAQWRQETNATAGLPGLAQVSPARYASPSAQAATVFAPWPRRPGMALWREAQNAASFRPSFLAFPDPNDHVDLPDAPLFVEPYVRPRWLRKRRRGLGDLPALCGDSPRKHGPVLSRRGSGPGLDAGDLRISWRRQRTGEASEASVHAAGRARAARPPAGSRRTQRDGLQAAGVGFLARPVFPRRSRAPEEAELVRRPINIRRRLFRLNLETRDADTDARRELQDDSGLRPRAHVLRNFRPTPSASSFRPALPSSSNALPSRALSSGALSSRPSLLDRSVAEALTPLLSLLRAGAPESGEETRAVRDSLTVSEIARTLLNRPERVFVYTPPLSRPGSTEAATAQSPSSGGGLQRRMHAVLPQQLGDAEASAREQGGRREEGENRENEEEPREDGEHGEEPREDAGSRENGGFGVRDAGAEHGQRPAREPGVCTAQVRGCVSSPAEPSRLLGALPASSSSQVSAFPSLGAAPSSPPPSSHHPARPSSCSPLLSFPRPQQSPASVSPRSASASSPAPLGRPFHTADVSRSTVFAGAGEARSETTQLLTSFSSSGSSSAASSAVANLSSREGRRECENPGQGERIERDDAGQRLRSFESLAAHAAAAAAASPSVTVAGAGRGDTGREGTGREGEDGGRRGPAAGPASRDAHSAQSEREPDGETDPDGRERRQRVPEGEAREEGDERAGFLTRGEERESRQEDPGDALSDRAWGRIWRTLTARIGLADARERNVDESSDESRSPRERRQALDWVEVPAALVDFLSVYLYRCNVPLVAASLLLHAAALGHLSPPLSPAALLPFRPSLPGRQPRRGLALTRNGARLSPFVSLSPLVPSIREAEEKKEKNEEEEKKEEGEEEEKKEEGEEEEKKEEGEEEEKKEEGEGEEKKEKKEEGEEEEKKEKKEEGEEEKDRECHEKATEFVGGLASSGARREVISCARRDSGLLSFRGGASQEVFECGVEALAGVRSPSCSSRSSYSSSINGSLATSHPPAGLCAPRVRVCAHDWNIPAVRFSLCASFVASCSIDASIRLIRAQPPSLPSRSSLPPSSFSLLCPSLGRGEEPRRRDEAERGRVGARKARRERPGRGRRAEEKGTQKLASRRCGGDTSNGTAQSNKARGQKENEPAMGDLLAIHQISGWAWSVAWLDLRNLGTLDWDQLFDLSLPCAPPPASAAAGRPIRALASSAARLPDETEAFQLAGDPAGTSRDDAESPRNQAGDMKVVDSETPREPEQPDRVMREAEDNTCGEDVCEEEVWEKEQIRRDEEARWRQTAIRSLLAAGEPTLRSALVAFSLPSFNPITGWRSPLQDRALLDALQRAAQNFHAETEDPPFSAGRGGLSETWTKESDDFNGAEAREGWEGEGENKVGDRRGTGLHSRSLNATRPAIRLRGDVSSDSEYTEDGRRPEAEAAGHSSSEAVRSSEFQLSGAEASETGRDRDRPVKRRKGDARLETDTDTVGAEALGRRRPRTETLEQATVVRWTADTAESVASALASQQEQLQRDSRELLEDVGRNFDACARTHTASASAILNVDPHALVADGALVEEIKTVVAGLHRQRAELVEWQSVIRAVNAEVPSSFSAAVSFPSSVPLLSPSSASALGEALSRARLQLAGFQRERSRAHGCRGAVEASGPVISERVSRIQAFLEAQRHHATGERELGVSFQAFLEAGEGERQQTHQLKCDAAPEERRQREATETGAGGGARDETGGEGERRGGGGRRRPESAEREGHGAKDESPLKGKSGAFERREMHDGEHSAPGSSTLSAASREAANPPHPSFLSPEGEAASAVVDAVVSVASRRGQAVAFENSRHIPGPSPGAPSPSPCPTRSPFLRRTEEDGVEERTPGDAENAGHDGAMWRRRLEPFLLLPQSEDATPLPALHGTPAKRASTPIPVSASLPSSPSSSMPSGASPVSASVPSAAGVPVSSRVRAAAETDRPRQAQQARPAFRVSPGLPAVFHQTQGERLRSGLLSRLRFLPANRTVRAGAFGRRERTRRAVLGTINAEEKSRLVAQLLVATGERSLVLLRPRFELVEEAANSPAETEPGVEGQARGEETDRGAPSAQLFCGETAGVDAAVGRRLLDWTVLKSRENAVVGTLATTAQTTDLPRDASADPSSPPSSSPFTSSCPSSSDSRRWRVALEEVASIPDVFPSGHASDFQRLCFLRTIEAAGLIVCAFQHGGPVLVYAVEKCPLTQGLFLRAVAMCMGVDAVLRHLPEELRNRSVEDRLLFVPATPQGSGVDSSRISGFAVWHQSLGVGETPAGVSPEGGSARGRGVLIRIYILTVSLTLLCYEFSYDALSVPPAPTAASVPCGSCAFDPAEKRVGRRNASEASCRLFASERDACLYPSGGATDVRHRDAHFCDDFEVILEDEREFFM</sequence>
<feature type="region of interest" description="Disordered" evidence="1">
    <location>
        <begin position="348"/>
        <end position="436"/>
    </location>
</feature>
<feature type="compositionally biased region" description="Basic and acidic residues" evidence="1">
    <location>
        <begin position="2671"/>
        <end position="2695"/>
    </location>
</feature>
<feature type="region of interest" description="Disordered" evidence="1">
    <location>
        <begin position="1169"/>
        <end position="1271"/>
    </location>
</feature>
<feature type="region of interest" description="Disordered" evidence="1">
    <location>
        <begin position="2162"/>
        <end position="2309"/>
    </location>
</feature>
<accession>A0A0F7ULW8</accession>
<feature type="compositionally biased region" description="Pro residues" evidence="1">
    <location>
        <begin position="2652"/>
        <end position="2665"/>
    </location>
</feature>
<feature type="region of interest" description="Disordered" evidence="1">
    <location>
        <begin position="30"/>
        <end position="54"/>
    </location>
</feature>
<feature type="compositionally biased region" description="Basic and acidic residues" evidence="1">
    <location>
        <begin position="1258"/>
        <end position="1268"/>
    </location>
</feature>
<evidence type="ECO:0000256" key="1">
    <source>
        <dbReference type="SAM" id="MobiDB-lite"/>
    </source>
</evidence>
<feature type="compositionally biased region" description="Low complexity" evidence="1">
    <location>
        <begin position="1293"/>
        <end position="1312"/>
    </location>
</feature>
<protein>
    <submittedName>
        <fullName evidence="2">Uncharacterized protein</fullName>
    </submittedName>
</protein>
<feature type="compositionally biased region" description="Basic and acidic residues" evidence="1">
    <location>
        <begin position="1210"/>
        <end position="1225"/>
    </location>
</feature>
<feature type="compositionally biased region" description="Basic and acidic residues" evidence="1">
    <location>
        <begin position="409"/>
        <end position="426"/>
    </location>
</feature>
<feature type="region of interest" description="Disordered" evidence="1">
    <location>
        <begin position="1890"/>
        <end position="1960"/>
    </location>
</feature>
<feature type="compositionally biased region" description="Low complexity" evidence="1">
    <location>
        <begin position="2960"/>
        <end position="2970"/>
    </location>
</feature>
<gene>
    <name evidence="2" type="ORF">BN1204_052090</name>
</gene>
<feature type="region of interest" description="Disordered" evidence="1">
    <location>
        <begin position="2643"/>
        <end position="2695"/>
    </location>
</feature>
<feature type="compositionally biased region" description="Basic and acidic residues" evidence="1">
    <location>
        <begin position="1234"/>
        <end position="1247"/>
    </location>
</feature>
<feature type="compositionally biased region" description="Basic and acidic residues" evidence="1">
    <location>
        <begin position="1676"/>
        <end position="1692"/>
    </location>
</feature>
<feature type="region of interest" description="Disordered" evidence="1">
    <location>
        <begin position="767"/>
        <end position="824"/>
    </location>
</feature>
<feature type="compositionally biased region" description="Low complexity" evidence="1">
    <location>
        <begin position="989"/>
        <end position="1003"/>
    </location>
</feature>
<feature type="compositionally biased region" description="Basic and acidic residues" evidence="1">
    <location>
        <begin position="1897"/>
        <end position="1911"/>
    </location>
</feature>
<feature type="region of interest" description="Disordered" evidence="1">
    <location>
        <begin position="1676"/>
        <end position="1753"/>
    </location>
</feature>
<feature type="region of interest" description="Disordered" evidence="1">
    <location>
        <begin position="2510"/>
        <end position="2625"/>
    </location>
</feature>
<feature type="compositionally biased region" description="Low complexity" evidence="1">
    <location>
        <begin position="208"/>
        <end position="221"/>
    </location>
</feature>
<feature type="compositionally biased region" description="Basic and acidic residues" evidence="1">
    <location>
        <begin position="2541"/>
        <end position="2593"/>
    </location>
</feature>
<dbReference type="EMBL" id="LN714485">
    <property type="protein sequence ID" value="CEL69500.1"/>
    <property type="molecule type" value="Genomic_DNA"/>
</dbReference>
<feature type="compositionally biased region" description="Low complexity" evidence="1">
    <location>
        <begin position="37"/>
        <end position="54"/>
    </location>
</feature>
<feature type="compositionally biased region" description="Low complexity" evidence="1">
    <location>
        <begin position="2731"/>
        <end position="2761"/>
    </location>
</feature>
<feature type="region of interest" description="Disordered" evidence="1">
    <location>
        <begin position="178"/>
        <end position="236"/>
    </location>
</feature>
<organism evidence="2">
    <name type="scientific">Neospora caninum (strain Liverpool)</name>
    <dbReference type="NCBI Taxonomy" id="572307"/>
    <lineage>
        <taxon>Eukaryota</taxon>
        <taxon>Sar</taxon>
        <taxon>Alveolata</taxon>
        <taxon>Apicomplexa</taxon>
        <taxon>Conoidasida</taxon>
        <taxon>Coccidia</taxon>
        <taxon>Eucoccidiorida</taxon>
        <taxon>Eimeriorina</taxon>
        <taxon>Sarcocystidae</taxon>
        <taxon>Neospora</taxon>
    </lineage>
</organism>